<proteinExistence type="predicted"/>
<dbReference type="Proteomes" id="UP001176940">
    <property type="component" value="Unassembled WGS sequence"/>
</dbReference>
<evidence type="ECO:0000259" key="1">
    <source>
        <dbReference type="PROSITE" id="PS50878"/>
    </source>
</evidence>
<keyword evidence="3" id="KW-1185">Reference proteome</keyword>
<dbReference type="InterPro" id="IPR000477">
    <property type="entry name" value="RT_dom"/>
</dbReference>
<dbReference type="PROSITE" id="PS50878">
    <property type="entry name" value="RT_POL"/>
    <property type="match status" value="1"/>
</dbReference>
<comment type="caution">
    <text evidence="2">The sequence shown here is derived from an EMBL/GenBank/DDBJ whole genome shotgun (WGS) entry which is preliminary data.</text>
</comment>
<evidence type="ECO:0000313" key="3">
    <source>
        <dbReference type="Proteomes" id="UP001176940"/>
    </source>
</evidence>
<dbReference type="EMBL" id="CAUEEQ010028125">
    <property type="protein sequence ID" value="CAJ0948237.1"/>
    <property type="molecule type" value="Genomic_DNA"/>
</dbReference>
<dbReference type="PANTHER" id="PTHR21301">
    <property type="entry name" value="REVERSE TRANSCRIPTASE"/>
    <property type="match status" value="1"/>
</dbReference>
<protein>
    <recommendedName>
        <fullName evidence="1">Reverse transcriptase domain-containing protein</fullName>
    </recommendedName>
</protein>
<gene>
    <name evidence="2" type="ORF">RIMI_LOCUS12059995</name>
</gene>
<sequence>MSRTEYHNEDKKYERQLTNSKELVVNISSVVLSDVEVKVLSKGLSFCPSNNPDWFGMEGDLQGYFWRLRLSSYFSDKADSLNADGGNVTKGFTLREVGLYNKSNFQPPNRNHFVESYIELVQRDIEKMKNIFRPVTAQNLTSIERKTLNALAEKTLITIKPADKSGAVVVMDSSKYRAEILRQLDDGLLYEKLSCNPTLCFQRELQLVVSDSLPMGLIDHKLSEYLIVEGPVSPVLYVLPKIHKDLTNPPGRLIVTGRGSLLNKTAIFLDRVLRPYATSAMSYIRDTNYFLEKIDDLTVYETTILASFDVVSLYTSIEHDKGLEVVSCVLSGSDVAPECARLMEFFTFFFYFFLFGDDFFLQLGGTAMGSNVAPTYANIYMAVQEDRFVYKSILWRHVRAWWRYIDDIFLLWEGSSEELNNIQTDLNQIYPELQFTLTYSTTQIQFLDTLVYKDGNKLRTDIFVKETDRNGLLLFDSNHPRRMVIIATVGCQKE</sequence>
<accession>A0ABN9LXB3</accession>
<reference evidence="2" key="1">
    <citation type="submission" date="2023-07" db="EMBL/GenBank/DDBJ databases">
        <authorList>
            <person name="Stuckert A."/>
        </authorList>
    </citation>
    <scope>NUCLEOTIDE SEQUENCE</scope>
</reference>
<name>A0ABN9LXB3_9NEOB</name>
<organism evidence="2 3">
    <name type="scientific">Ranitomeya imitator</name>
    <name type="common">mimic poison frog</name>
    <dbReference type="NCBI Taxonomy" id="111125"/>
    <lineage>
        <taxon>Eukaryota</taxon>
        <taxon>Metazoa</taxon>
        <taxon>Chordata</taxon>
        <taxon>Craniata</taxon>
        <taxon>Vertebrata</taxon>
        <taxon>Euteleostomi</taxon>
        <taxon>Amphibia</taxon>
        <taxon>Batrachia</taxon>
        <taxon>Anura</taxon>
        <taxon>Neobatrachia</taxon>
        <taxon>Hyloidea</taxon>
        <taxon>Dendrobatidae</taxon>
        <taxon>Dendrobatinae</taxon>
        <taxon>Ranitomeya</taxon>
    </lineage>
</organism>
<feature type="domain" description="Reverse transcriptase" evidence="1">
    <location>
        <begin position="220"/>
        <end position="458"/>
    </location>
</feature>
<evidence type="ECO:0000313" key="2">
    <source>
        <dbReference type="EMBL" id="CAJ0948237.1"/>
    </source>
</evidence>
<dbReference type="PANTHER" id="PTHR21301:SF12">
    <property type="match status" value="1"/>
</dbReference>